<proteinExistence type="predicted"/>
<organism evidence="1 2">
    <name type="scientific">Candidatus Collierbacteria bacterium GW2011_GWA2_46_26</name>
    <dbReference type="NCBI Taxonomy" id="1618381"/>
    <lineage>
        <taxon>Bacteria</taxon>
        <taxon>Candidatus Collieribacteriota</taxon>
    </lineage>
</organism>
<dbReference type="AlphaFoldDB" id="A0A0G1PK09"/>
<reference evidence="1 2" key="1">
    <citation type="journal article" date="2015" name="Nature">
        <title>rRNA introns, odd ribosomes, and small enigmatic genomes across a large radiation of phyla.</title>
        <authorList>
            <person name="Brown C.T."/>
            <person name="Hug L.A."/>
            <person name="Thomas B.C."/>
            <person name="Sharon I."/>
            <person name="Castelle C.J."/>
            <person name="Singh A."/>
            <person name="Wilkins M.J."/>
            <person name="Williams K.H."/>
            <person name="Banfield J.F."/>
        </authorList>
    </citation>
    <scope>NUCLEOTIDE SEQUENCE [LARGE SCALE GENOMIC DNA]</scope>
</reference>
<dbReference type="EMBL" id="LCMI01000006">
    <property type="protein sequence ID" value="KKU33042.1"/>
    <property type="molecule type" value="Genomic_DNA"/>
</dbReference>
<evidence type="ECO:0000313" key="2">
    <source>
        <dbReference type="Proteomes" id="UP000034794"/>
    </source>
</evidence>
<sequence>MLIFARGFSERLNIIATANRPPVTTLSFAEITELCKLAGYRLSKVNETMFTIFHHDGKHGLDNGLYIIWHVLPDHRGLAYYPTLQPLYSRGKNHQLLDEMLKHLASFLPNIGFKSEIVFSLQEEIVVLPEELKARNSGIEVMLLSEFQAKYKPLYRFLQEKMVTPR</sequence>
<name>A0A0G1PK09_9BACT</name>
<protein>
    <submittedName>
        <fullName evidence="1">Uncharacterized protein</fullName>
    </submittedName>
</protein>
<evidence type="ECO:0000313" key="1">
    <source>
        <dbReference type="EMBL" id="KKU33042.1"/>
    </source>
</evidence>
<gene>
    <name evidence="1" type="ORF">UX47_C0006G0013</name>
</gene>
<dbReference type="Proteomes" id="UP000034794">
    <property type="component" value="Unassembled WGS sequence"/>
</dbReference>
<accession>A0A0G1PK09</accession>
<comment type="caution">
    <text evidence="1">The sequence shown here is derived from an EMBL/GenBank/DDBJ whole genome shotgun (WGS) entry which is preliminary data.</text>
</comment>